<accession>A0A9D1KPX3</accession>
<evidence type="ECO:0000313" key="5">
    <source>
        <dbReference type="Proteomes" id="UP000886842"/>
    </source>
</evidence>
<protein>
    <submittedName>
        <fullName evidence="4">TetR/AcrR family transcriptional regulator</fullName>
    </submittedName>
</protein>
<evidence type="ECO:0000313" key="4">
    <source>
        <dbReference type="EMBL" id="HIT76848.1"/>
    </source>
</evidence>
<dbReference type="GO" id="GO:0003677">
    <property type="term" value="F:DNA binding"/>
    <property type="evidence" value="ECO:0007669"/>
    <property type="project" value="UniProtKB-UniRule"/>
</dbReference>
<comment type="caution">
    <text evidence="4">The sequence shown here is derived from an EMBL/GenBank/DDBJ whole genome shotgun (WGS) entry which is preliminary data.</text>
</comment>
<feature type="DNA-binding region" description="H-T-H motif" evidence="2">
    <location>
        <begin position="30"/>
        <end position="49"/>
    </location>
</feature>
<dbReference type="Gene3D" id="1.10.357.10">
    <property type="entry name" value="Tetracycline Repressor, domain 2"/>
    <property type="match status" value="1"/>
</dbReference>
<dbReference type="Proteomes" id="UP000886842">
    <property type="component" value="Unassembled WGS sequence"/>
</dbReference>
<dbReference type="AlphaFoldDB" id="A0A9D1KPX3"/>
<keyword evidence="1 2" id="KW-0238">DNA-binding</keyword>
<name>A0A9D1KPX3_9ACTN</name>
<evidence type="ECO:0000256" key="2">
    <source>
        <dbReference type="PROSITE-ProRule" id="PRU00335"/>
    </source>
</evidence>
<gene>
    <name evidence="4" type="ORF">IAA98_14810</name>
</gene>
<organism evidence="4 5">
    <name type="scientific">Candidatus Avipropionibacterium avicola</name>
    <dbReference type="NCBI Taxonomy" id="2840701"/>
    <lineage>
        <taxon>Bacteria</taxon>
        <taxon>Bacillati</taxon>
        <taxon>Actinomycetota</taxon>
        <taxon>Actinomycetes</taxon>
        <taxon>Propionibacteriales</taxon>
        <taxon>Propionibacteriaceae</taxon>
        <taxon>Propionibacteriaceae incertae sedis</taxon>
        <taxon>Candidatus Avipropionibacterium</taxon>
    </lineage>
</organism>
<dbReference type="InterPro" id="IPR009057">
    <property type="entry name" value="Homeodomain-like_sf"/>
</dbReference>
<proteinExistence type="predicted"/>
<dbReference type="EMBL" id="DVLP01000426">
    <property type="protein sequence ID" value="HIT76848.1"/>
    <property type="molecule type" value="Genomic_DNA"/>
</dbReference>
<dbReference type="SUPFAM" id="SSF46689">
    <property type="entry name" value="Homeodomain-like"/>
    <property type="match status" value="1"/>
</dbReference>
<reference evidence="4" key="1">
    <citation type="submission" date="2020-10" db="EMBL/GenBank/DDBJ databases">
        <authorList>
            <person name="Gilroy R."/>
        </authorList>
    </citation>
    <scope>NUCLEOTIDE SEQUENCE</scope>
    <source>
        <strain evidence="4">ChiGjej1B1-24693</strain>
    </source>
</reference>
<reference evidence="4" key="2">
    <citation type="journal article" date="2021" name="PeerJ">
        <title>Extensive microbial diversity within the chicken gut microbiome revealed by metagenomics and culture.</title>
        <authorList>
            <person name="Gilroy R."/>
            <person name="Ravi A."/>
            <person name="Getino M."/>
            <person name="Pursley I."/>
            <person name="Horton D.L."/>
            <person name="Alikhan N.F."/>
            <person name="Baker D."/>
            <person name="Gharbi K."/>
            <person name="Hall N."/>
            <person name="Watson M."/>
            <person name="Adriaenssens E.M."/>
            <person name="Foster-Nyarko E."/>
            <person name="Jarju S."/>
            <person name="Secka A."/>
            <person name="Antonio M."/>
            <person name="Oren A."/>
            <person name="Chaudhuri R.R."/>
            <person name="La Ragione R."/>
            <person name="Hildebrand F."/>
            <person name="Pallen M.J."/>
        </authorList>
    </citation>
    <scope>NUCLEOTIDE SEQUENCE</scope>
    <source>
        <strain evidence="4">ChiGjej1B1-24693</strain>
    </source>
</reference>
<sequence>MIVIATNELERRYVAAALRAFARRGYFGTTMNHIAEEAGVSQPRISQVFDGKLSAYLAANEVALDAVIAAFEQCPPAETFDPAAVGQGFVTLLRSDPDKIRLVLHSVSAGTGDPAIGAAARQSLGILSEMLVNRYHATPDQARDFLARGLFSIILIAAGLPTEEATPALRAVARVTPGVDPA</sequence>
<evidence type="ECO:0000259" key="3">
    <source>
        <dbReference type="PROSITE" id="PS50977"/>
    </source>
</evidence>
<dbReference type="PROSITE" id="PS50977">
    <property type="entry name" value="HTH_TETR_2"/>
    <property type="match status" value="1"/>
</dbReference>
<feature type="domain" description="HTH tetR-type" evidence="3">
    <location>
        <begin position="7"/>
        <end position="67"/>
    </location>
</feature>
<dbReference type="InterPro" id="IPR001647">
    <property type="entry name" value="HTH_TetR"/>
</dbReference>
<evidence type="ECO:0000256" key="1">
    <source>
        <dbReference type="ARBA" id="ARBA00023125"/>
    </source>
</evidence>
<dbReference type="Pfam" id="PF00440">
    <property type="entry name" value="TetR_N"/>
    <property type="match status" value="1"/>
</dbReference>